<name>A0AAV4LWG2_BABCB</name>
<evidence type="ECO:0000313" key="3">
    <source>
        <dbReference type="Proteomes" id="UP001497744"/>
    </source>
</evidence>
<protein>
    <submittedName>
        <fullName evidence="2">Aryl-alcohol dehydrogenase-like predicted oxidoreductase</fullName>
    </submittedName>
</protein>
<dbReference type="EMBL" id="BPLF01000003">
    <property type="protein sequence ID" value="GIX64328.1"/>
    <property type="molecule type" value="Genomic_DNA"/>
</dbReference>
<proteinExistence type="predicted"/>
<accession>A0AAV4LWG2</accession>
<dbReference type="RefSeq" id="XP_067716397.1">
    <property type="nucleotide sequence ID" value="XM_067860296.1"/>
</dbReference>
<keyword evidence="3" id="KW-1185">Reference proteome</keyword>
<evidence type="ECO:0000313" key="2">
    <source>
        <dbReference type="EMBL" id="GIX64328.1"/>
    </source>
</evidence>
<dbReference type="AlphaFoldDB" id="A0AAV4LWG2"/>
<reference evidence="2 3" key="1">
    <citation type="submission" date="2021-06" db="EMBL/GenBank/DDBJ databases">
        <title>Genome sequence of Babesia caballi.</title>
        <authorList>
            <person name="Yamagishi J."/>
            <person name="Kidaka T."/>
            <person name="Ochi A."/>
        </authorList>
    </citation>
    <scope>NUCLEOTIDE SEQUENCE [LARGE SCALE GENOMIC DNA]</scope>
    <source>
        <strain evidence="2">USDA-D6B2</strain>
    </source>
</reference>
<dbReference type="GeneID" id="94195809"/>
<gene>
    <name evidence="2" type="ORF">BcabD6B2_37630</name>
</gene>
<feature type="region of interest" description="Disordered" evidence="1">
    <location>
        <begin position="1"/>
        <end position="51"/>
    </location>
</feature>
<evidence type="ECO:0000256" key="1">
    <source>
        <dbReference type="SAM" id="MobiDB-lite"/>
    </source>
</evidence>
<sequence length="289" mass="29922">MHSPCCSALSKARQRSSGGRRQPSNCRWRAQTPGQRRDTGLDNVSGRRRRPRCVPTQLGSACGGSGGRARNAPEEVLHALRRVLVGEVGKLLAAGEGPAPLEAGGAGGKVQRGPAALLPPRGAEVQGGDAQVAHEVGEIDLASGPVQRAVRAHEVLLHVFGAPGGSSNVPVHHSRRDPAPLAEVVGHGADSLATGNHAAVGFTGHADAVELAPSVCCWGEGGGSDEWTNMGSFCYRGRSVWSSAETYVDGFEEEGVAALLAQLAELCRVHAGGGVMTYRRAAVPSRAHP</sequence>
<dbReference type="Proteomes" id="UP001497744">
    <property type="component" value="Unassembled WGS sequence"/>
</dbReference>
<comment type="caution">
    <text evidence="2">The sequence shown here is derived from an EMBL/GenBank/DDBJ whole genome shotgun (WGS) entry which is preliminary data.</text>
</comment>
<organism evidence="2 3">
    <name type="scientific">Babesia caballi</name>
    <dbReference type="NCBI Taxonomy" id="5871"/>
    <lineage>
        <taxon>Eukaryota</taxon>
        <taxon>Sar</taxon>
        <taxon>Alveolata</taxon>
        <taxon>Apicomplexa</taxon>
        <taxon>Aconoidasida</taxon>
        <taxon>Piroplasmida</taxon>
        <taxon>Babesiidae</taxon>
        <taxon>Babesia</taxon>
    </lineage>
</organism>